<evidence type="ECO:0000313" key="3">
    <source>
        <dbReference type="Proteomes" id="UP000232196"/>
    </source>
</evidence>
<keyword evidence="3" id="KW-1185">Reference proteome</keyword>
<sequence length="274" mass="31409">MKRKIAFCLAIFSIAGILNAQDNQAQKKEDGQTGAAILDTEKGLDQRVTALNERLKRHTVLMKMKVRVLPFRTVLYKGKANNDECVVSNSNAQEDAANNCIRVEVYDFIKDEERGQGKIVQGGLSKYMEIYFEGPNSNDPDPRMEPPRKISKIISRVYKNNFLIEDKSVSEIIDRAPNDQPGHNDKIELFYQKNGYPEGGRPETPSEKGVGKYVLANVENTKTHPIRNSFKKTFYIKHLDTFDRLFTKIFDYNDQLGNENYKENVNTLKESLKY</sequence>
<dbReference type="EMBL" id="NPDN01000003">
    <property type="protein sequence ID" value="PJZ26234.1"/>
    <property type="molecule type" value="Genomic_DNA"/>
</dbReference>
<feature type="signal peptide" evidence="1">
    <location>
        <begin position="1"/>
        <end position="20"/>
    </location>
</feature>
<reference evidence="2 3" key="1">
    <citation type="submission" date="2017-07" db="EMBL/GenBank/DDBJ databases">
        <title>Leptospira spp. isolated from tropical soils.</title>
        <authorList>
            <person name="Thibeaux R."/>
            <person name="Iraola G."/>
            <person name="Ferres I."/>
            <person name="Bierque E."/>
            <person name="Girault D."/>
            <person name="Soupe-Gilbert M.-E."/>
            <person name="Picardeau M."/>
            <person name="Goarant C."/>
        </authorList>
    </citation>
    <scope>NUCLEOTIDE SEQUENCE [LARGE SCALE GENOMIC DNA]</scope>
    <source>
        <strain evidence="2 3">MCA1-C-A1</strain>
    </source>
</reference>
<dbReference type="OrthoDB" id="334492at2"/>
<organism evidence="2 3">
    <name type="scientific">Leptospira hartskeerlii</name>
    <dbReference type="NCBI Taxonomy" id="2023177"/>
    <lineage>
        <taxon>Bacteria</taxon>
        <taxon>Pseudomonadati</taxon>
        <taxon>Spirochaetota</taxon>
        <taxon>Spirochaetia</taxon>
        <taxon>Leptospirales</taxon>
        <taxon>Leptospiraceae</taxon>
        <taxon>Leptospira</taxon>
    </lineage>
</organism>
<proteinExistence type="predicted"/>
<name>A0A2M9XF21_9LEPT</name>
<evidence type="ECO:0000313" key="2">
    <source>
        <dbReference type="EMBL" id="PJZ26234.1"/>
    </source>
</evidence>
<dbReference type="Proteomes" id="UP000232196">
    <property type="component" value="Unassembled WGS sequence"/>
</dbReference>
<evidence type="ECO:0000256" key="1">
    <source>
        <dbReference type="SAM" id="SignalP"/>
    </source>
</evidence>
<dbReference type="RefSeq" id="WP_100706023.1">
    <property type="nucleotide sequence ID" value="NZ_NPDL01000003.1"/>
</dbReference>
<protein>
    <submittedName>
        <fullName evidence="2">Uncharacterized protein</fullName>
    </submittedName>
</protein>
<dbReference type="AlphaFoldDB" id="A0A2M9XF21"/>
<dbReference type="NCBIfam" id="NF047844">
    <property type="entry name" value="FlgcoilFcpBLepto"/>
    <property type="match status" value="1"/>
</dbReference>
<keyword evidence="1" id="KW-0732">Signal</keyword>
<accession>A0A2M9XF21</accession>
<feature type="chain" id="PRO_5014780311" evidence="1">
    <location>
        <begin position="21"/>
        <end position="274"/>
    </location>
</feature>
<gene>
    <name evidence="2" type="ORF">CH357_06955</name>
</gene>
<dbReference type="InterPro" id="IPR058173">
    <property type="entry name" value="FcpB"/>
</dbReference>
<comment type="caution">
    <text evidence="2">The sequence shown here is derived from an EMBL/GenBank/DDBJ whole genome shotgun (WGS) entry which is preliminary data.</text>
</comment>